<reference evidence="5 6" key="1">
    <citation type="journal article" date="2013" name="BMC Genomics">
        <title>Genomics-driven discovery of the pneumocandin biosynthetic gene cluster in the fungus Glarea lozoyensis.</title>
        <authorList>
            <person name="Chen L."/>
            <person name="Yue Q."/>
            <person name="Zhang X."/>
            <person name="Xiang M."/>
            <person name="Wang C."/>
            <person name="Li S."/>
            <person name="Che Y."/>
            <person name="Ortiz-Lopez F.J."/>
            <person name="Bills G.F."/>
            <person name="Liu X."/>
            <person name="An Z."/>
        </authorList>
    </citation>
    <scope>NUCLEOTIDE SEQUENCE [LARGE SCALE GENOMIC DNA]</scope>
    <source>
        <strain evidence="6">ATCC 20868 / MF5171</strain>
    </source>
</reference>
<dbReference type="InterPro" id="IPR029058">
    <property type="entry name" value="AB_hydrolase_fold"/>
</dbReference>
<dbReference type="KEGG" id="glz:GLAREA_00661"/>
<dbReference type="OrthoDB" id="426718at2759"/>
<sequence length="335" mass="35580">MWSFAAKYVLLFCITTTNAAPASSLGALFSRAIPDAQFSKFSLMSQFAGAAYCFDNVNGNGKKLSCNSGGGACPLVEIATTNITTSFETGISRTRGFVATDDTNKMIVVAFQGTSLFDKNPEDIITDISIGRVKTNFCGTANKNDGCEIHEGFRNAAIDAQDVVKRAVAASLATHRGYRVVVTGHSLGGAVAALTATLLRNAGQVTDLYTYGQPHLGTADISNFIQSQAPALGSNNRVTHFNDIVPKLPFHEIGNWGHFYPEFFINIDKGTQTAANIQVVNGHVFTEAGNEGTESKFGAIGEVIDGLSAHGEYFGAISQCSTEQPGTKRGLEVNI</sequence>
<keyword evidence="2 5" id="KW-0378">Hydrolase</keyword>
<dbReference type="Gene3D" id="3.40.50.1820">
    <property type="entry name" value="alpha/beta hydrolase"/>
    <property type="match status" value="1"/>
</dbReference>
<feature type="signal peptide" evidence="3">
    <location>
        <begin position="1"/>
        <end position="19"/>
    </location>
</feature>
<organism evidence="5 6">
    <name type="scientific">Glarea lozoyensis (strain ATCC 20868 / MF5171)</name>
    <dbReference type="NCBI Taxonomy" id="1116229"/>
    <lineage>
        <taxon>Eukaryota</taxon>
        <taxon>Fungi</taxon>
        <taxon>Dikarya</taxon>
        <taxon>Ascomycota</taxon>
        <taxon>Pezizomycotina</taxon>
        <taxon>Leotiomycetes</taxon>
        <taxon>Helotiales</taxon>
        <taxon>Helotiaceae</taxon>
        <taxon>Glarea</taxon>
    </lineage>
</organism>
<dbReference type="Pfam" id="PF01764">
    <property type="entry name" value="Lipase_3"/>
    <property type="match status" value="1"/>
</dbReference>
<evidence type="ECO:0000256" key="2">
    <source>
        <dbReference type="ARBA" id="ARBA00022801"/>
    </source>
</evidence>
<keyword evidence="1 3" id="KW-0732">Signal</keyword>
<dbReference type="GeneID" id="19459719"/>
<keyword evidence="6" id="KW-1185">Reference proteome</keyword>
<evidence type="ECO:0000256" key="1">
    <source>
        <dbReference type="ARBA" id="ARBA00022729"/>
    </source>
</evidence>
<dbReference type="SUPFAM" id="SSF53474">
    <property type="entry name" value="alpha/beta-Hydrolases"/>
    <property type="match status" value="1"/>
</dbReference>
<dbReference type="Proteomes" id="UP000016922">
    <property type="component" value="Unassembled WGS sequence"/>
</dbReference>
<dbReference type="EMBL" id="KE145367">
    <property type="protein sequence ID" value="EPE29501.1"/>
    <property type="molecule type" value="Genomic_DNA"/>
</dbReference>
<gene>
    <name evidence="5" type="ORF">GLAREA_00661</name>
</gene>
<dbReference type="PANTHER" id="PTHR46640:SF1">
    <property type="entry name" value="FUNGAL LIPASE-LIKE DOMAIN-CONTAINING PROTEIN-RELATED"/>
    <property type="match status" value="1"/>
</dbReference>
<dbReference type="OMA" id="HRWYTIY"/>
<accession>S3DBY9</accession>
<dbReference type="HOGENOM" id="CLU_032957_1_0_1"/>
<dbReference type="RefSeq" id="XP_008083610.1">
    <property type="nucleotide sequence ID" value="XM_008085419.1"/>
</dbReference>
<feature type="chain" id="PRO_5004508335" evidence="3">
    <location>
        <begin position="20"/>
        <end position="335"/>
    </location>
</feature>
<name>S3DBY9_GLAL2</name>
<protein>
    <submittedName>
        <fullName evidence="5">Alpha/beta-Hydrolase</fullName>
    </submittedName>
</protein>
<evidence type="ECO:0000259" key="4">
    <source>
        <dbReference type="Pfam" id="PF01764"/>
    </source>
</evidence>
<feature type="domain" description="Fungal lipase-type" evidence="4">
    <location>
        <begin position="108"/>
        <end position="251"/>
    </location>
</feature>
<dbReference type="GO" id="GO:0016787">
    <property type="term" value="F:hydrolase activity"/>
    <property type="evidence" value="ECO:0007669"/>
    <property type="project" value="UniProtKB-KW"/>
</dbReference>
<evidence type="ECO:0000313" key="5">
    <source>
        <dbReference type="EMBL" id="EPE29501.1"/>
    </source>
</evidence>
<dbReference type="InterPro" id="IPR002921">
    <property type="entry name" value="Fungal_lipase-type"/>
</dbReference>
<dbReference type="PANTHER" id="PTHR46640">
    <property type="entry name" value="TRIACYLGLYCEROL LIPASE, PUTATIVE (AFU_ORTHOLOGUE AFUA_6G06510)-RELATED"/>
    <property type="match status" value="1"/>
</dbReference>
<evidence type="ECO:0000313" key="6">
    <source>
        <dbReference type="Proteomes" id="UP000016922"/>
    </source>
</evidence>
<proteinExistence type="predicted"/>
<dbReference type="GO" id="GO:0006629">
    <property type="term" value="P:lipid metabolic process"/>
    <property type="evidence" value="ECO:0007669"/>
    <property type="project" value="InterPro"/>
</dbReference>
<dbReference type="eggNOG" id="KOG4569">
    <property type="taxonomic scope" value="Eukaryota"/>
</dbReference>
<evidence type="ECO:0000256" key="3">
    <source>
        <dbReference type="SAM" id="SignalP"/>
    </source>
</evidence>
<dbReference type="InterPro" id="IPR051299">
    <property type="entry name" value="AB_hydrolase_lip/est"/>
</dbReference>
<dbReference type="AlphaFoldDB" id="S3DBY9"/>
<dbReference type="CDD" id="cd00519">
    <property type="entry name" value="Lipase_3"/>
    <property type="match status" value="1"/>
</dbReference>